<sequence>MSLKSILNRLEDFPVIAASREKEALARAGEADAGIVFALGGDVLELAGQVRRLQEAGKKVFVHIDLVDGVSRNPAGVRLIARHIRPDGLITTRSPLIRVAAEEGMRTILRMFLLDSASLGSGIKMVRECRPDMVEVMPGLLPEAIAQFKAAIPQPIIAGGMIVRKDHIYAALSAGALAVSTSCEALWRE</sequence>
<proteinExistence type="predicted"/>
<dbReference type="PANTHER" id="PTHR35787">
    <property type="entry name" value="GLYCEROL UPTAKE OPERON ANTITERMINATOR REGULATORY PROTEIN"/>
    <property type="match status" value="1"/>
</dbReference>
<dbReference type="InterPro" id="IPR013785">
    <property type="entry name" value="Aldolase_TIM"/>
</dbReference>
<reference evidence="1" key="1">
    <citation type="submission" date="2020-08" db="EMBL/GenBank/DDBJ databases">
        <title>Genome public.</title>
        <authorList>
            <person name="Liu C."/>
            <person name="Sun Q."/>
        </authorList>
    </citation>
    <scope>NUCLEOTIDE SEQUENCE</scope>
    <source>
        <strain evidence="1">NSJ-44</strain>
    </source>
</reference>
<dbReference type="PANTHER" id="PTHR35787:SF1">
    <property type="entry name" value="GLYCEROL UPTAKE OPERON ANTITERMINATOR REGULATORY PROTEIN"/>
    <property type="match status" value="1"/>
</dbReference>
<protein>
    <submittedName>
        <fullName evidence="1">Glycerol-3-phosphate responsive antiterminator</fullName>
    </submittedName>
</protein>
<evidence type="ECO:0000313" key="2">
    <source>
        <dbReference type="Proteomes" id="UP000654279"/>
    </source>
</evidence>
<dbReference type="EMBL" id="JACRSO010000006">
    <property type="protein sequence ID" value="MBC8530064.1"/>
    <property type="molecule type" value="Genomic_DNA"/>
</dbReference>
<gene>
    <name evidence="1" type="ORF">H8699_11545</name>
</gene>
<dbReference type="Pfam" id="PF04309">
    <property type="entry name" value="G3P_antiterm"/>
    <property type="match status" value="1"/>
</dbReference>
<evidence type="ECO:0000313" key="1">
    <source>
        <dbReference type="EMBL" id="MBC8530064.1"/>
    </source>
</evidence>
<dbReference type="InterPro" id="IPR006699">
    <property type="entry name" value="GlpP"/>
</dbReference>
<dbReference type="SUPFAM" id="SSF110391">
    <property type="entry name" value="GlpP-like"/>
    <property type="match status" value="1"/>
</dbReference>
<comment type="caution">
    <text evidence="1">The sequence shown here is derived from an EMBL/GenBank/DDBJ whole genome shotgun (WGS) entry which is preliminary data.</text>
</comment>
<dbReference type="PIRSF" id="PIRSF016897">
    <property type="entry name" value="GlpP"/>
    <property type="match status" value="1"/>
</dbReference>
<dbReference type="Gene3D" id="3.20.20.70">
    <property type="entry name" value="Aldolase class I"/>
    <property type="match status" value="1"/>
</dbReference>
<organism evidence="1 2">
    <name type="scientific">Luoshenia tenuis</name>
    <dbReference type="NCBI Taxonomy" id="2763654"/>
    <lineage>
        <taxon>Bacteria</taxon>
        <taxon>Bacillati</taxon>
        <taxon>Bacillota</taxon>
        <taxon>Clostridia</taxon>
        <taxon>Christensenellales</taxon>
        <taxon>Christensenellaceae</taxon>
        <taxon>Luoshenia</taxon>
    </lineage>
</organism>
<dbReference type="RefSeq" id="WP_249285824.1">
    <property type="nucleotide sequence ID" value="NZ_JACRSO010000006.1"/>
</dbReference>
<dbReference type="AlphaFoldDB" id="A0A926D220"/>
<dbReference type="Proteomes" id="UP000654279">
    <property type="component" value="Unassembled WGS sequence"/>
</dbReference>
<dbReference type="GO" id="GO:0006071">
    <property type="term" value="P:glycerol metabolic process"/>
    <property type="evidence" value="ECO:0007669"/>
    <property type="project" value="InterPro"/>
</dbReference>
<keyword evidence="2" id="KW-1185">Reference proteome</keyword>
<name>A0A926D220_9FIRM</name>
<accession>A0A926D220</accession>
<dbReference type="GO" id="GO:0006355">
    <property type="term" value="P:regulation of DNA-templated transcription"/>
    <property type="evidence" value="ECO:0007669"/>
    <property type="project" value="InterPro"/>
</dbReference>